<comment type="caution">
    <text evidence="1">The sequence shown here is derived from an EMBL/GenBank/DDBJ whole genome shotgun (WGS) entry which is preliminary data.</text>
</comment>
<name>A0AAI9CXX7_9VIBR</name>
<reference evidence="1" key="1">
    <citation type="submission" date="2023-10" db="EMBL/GenBank/DDBJ databases">
        <authorList>
            <consortium name="PulseNet: The National Subtyping Network for Foodborne Disease Surveillance"/>
        </authorList>
    </citation>
    <scope>NUCLEOTIDE SEQUENCE</scope>
    <source>
        <strain evidence="1">PNUSAV004886</strain>
    </source>
</reference>
<sequence>MAFLVCGDFSGESGLRKAGLCGIHPLTRR</sequence>
<dbReference type="Proteomes" id="UP001253463">
    <property type="component" value="Unassembled WGS sequence"/>
</dbReference>
<dbReference type="AlphaFoldDB" id="A0AAI9CXX7"/>
<evidence type="ECO:0000313" key="2">
    <source>
        <dbReference type="Proteomes" id="UP001253463"/>
    </source>
</evidence>
<proteinExistence type="predicted"/>
<protein>
    <submittedName>
        <fullName evidence="1">DUF3265 domain-containing protein</fullName>
    </submittedName>
</protein>
<dbReference type="EMBL" id="ABNSCA010000023">
    <property type="protein sequence ID" value="ELN6934469.1"/>
    <property type="molecule type" value="Genomic_DNA"/>
</dbReference>
<organism evidence="1 2">
    <name type="scientific">Vibrio navarrensis</name>
    <dbReference type="NCBI Taxonomy" id="29495"/>
    <lineage>
        <taxon>Bacteria</taxon>
        <taxon>Pseudomonadati</taxon>
        <taxon>Pseudomonadota</taxon>
        <taxon>Gammaproteobacteria</taxon>
        <taxon>Vibrionales</taxon>
        <taxon>Vibrionaceae</taxon>
        <taxon>Vibrio</taxon>
    </lineage>
</organism>
<evidence type="ECO:0000313" key="1">
    <source>
        <dbReference type="EMBL" id="ELN6934469.1"/>
    </source>
</evidence>
<gene>
    <name evidence="1" type="ORF">RZY48_003962</name>
</gene>
<accession>A0AAI9CXX7</accession>